<dbReference type="Proteomes" id="UP001314205">
    <property type="component" value="Unassembled WGS sequence"/>
</dbReference>
<name>A0AAV1L063_9NEOP</name>
<dbReference type="AlphaFoldDB" id="A0AAV1L063"/>
<organism evidence="8 9">
    <name type="scientific">Parnassius mnemosyne</name>
    <name type="common">clouded apollo</name>
    <dbReference type="NCBI Taxonomy" id="213953"/>
    <lineage>
        <taxon>Eukaryota</taxon>
        <taxon>Metazoa</taxon>
        <taxon>Ecdysozoa</taxon>
        <taxon>Arthropoda</taxon>
        <taxon>Hexapoda</taxon>
        <taxon>Insecta</taxon>
        <taxon>Pterygota</taxon>
        <taxon>Neoptera</taxon>
        <taxon>Endopterygota</taxon>
        <taxon>Lepidoptera</taxon>
        <taxon>Glossata</taxon>
        <taxon>Ditrysia</taxon>
        <taxon>Papilionoidea</taxon>
        <taxon>Papilionidae</taxon>
        <taxon>Parnassiinae</taxon>
        <taxon>Parnassini</taxon>
        <taxon>Parnassius</taxon>
        <taxon>Driopa</taxon>
    </lineage>
</organism>
<dbReference type="PANTHER" id="PTHR23327">
    <property type="entry name" value="RING FINGER PROTEIN 127"/>
    <property type="match status" value="1"/>
</dbReference>
<comment type="caution">
    <text evidence="8">The sequence shown here is derived from an EMBL/GenBank/DDBJ whole genome shotgun (WGS) entry which is preliminary data.</text>
</comment>
<evidence type="ECO:0000259" key="6">
    <source>
        <dbReference type="PROSITE" id="PS50089"/>
    </source>
</evidence>
<evidence type="ECO:0000256" key="4">
    <source>
        <dbReference type="PROSITE-ProRule" id="PRU00175"/>
    </source>
</evidence>
<reference evidence="8 9" key="1">
    <citation type="submission" date="2023-11" db="EMBL/GenBank/DDBJ databases">
        <authorList>
            <person name="Hedman E."/>
            <person name="Englund M."/>
            <person name="Stromberg M."/>
            <person name="Nyberg Akerstrom W."/>
            <person name="Nylinder S."/>
            <person name="Jareborg N."/>
            <person name="Kallberg Y."/>
            <person name="Kronander E."/>
        </authorList>
    </citation>
    <scope>NUCLEOTIDE SEQUENCE [LARGE SCALE GENOMIC DNA]</scope>
</reference>
<dbReference type="CDD" id="cd16514">
    <property type="entry name" value="RING-HC_LONFs_rpt2"/>
    <property type="match status" value="1"/>
</dbReference>
<evidence type="ECO:0000259" key="7">
    <source>
        <dbReference type="PROSITE" id="PS51787"/>
    </source>
</evidence>
<dbReference type="Gene3D" id="3.30.40.10">
    <property type="entry name" value="Zinc/RING finger domain, C3HC4 (zinc finger)"/>
    <property type="match status" value="1"/>
</dbReference>
<dbReference type="SMART" id="SM00184">
    <property type="entry name" value="RING"/>
    <property type="match status" value="2"/>
</dbReference>
<accession>A0AAV1L063</accession>
<dbReference type="InterPro" id="IPR017907">
    <property type="entry name" value="Znf_RING_CS"/>
</dbReference>
<protein>
    <submittedName>
        <fullName evidence="8">Uncharacterized protein</fullName>
    </submittedName>
</protein>
<dbReference type="Gene3D" id="2.30.130.40">
    <property type="entry name" value="LON domain-like"/>
    <property type="match status" value="1"/>
</dbReference>
<dbReference type="PROSITE" id="PS51787">
    <property type="entry name" value="LON_N"/>
    <property type="match status" value="1"/>
</dbReference>
<dbReference type="InterPro" id="IPR003111">
    <property type="entry name" value="Lon_prtase_N"/>
</dbReference>
<evidence type="ECO:0000256" key="2">
    <source>
        <dbReference type="ARBA" id="ARBA00022771"/>
    </source>
</evidence>
<dbReference type="PROSITE" id="PS50089">
    <property type="entry name" value="ZF_RING_2"/>
    <property type="match status" value="1"/>
</dbReference>
<evidence type="ECO:0000313" key="9">
    <source>
        <dbReference type="Proteomes" id="UP001314205"/>
    </source>
</evidence>
<sequence length="783" mass="88609">MWPGSERHSRPPSALETTETATASAGTWLSRVEPISGTSRLEILPYHREATSVVSSSLDSPVREILPYRNPEEAIDPYFFRTAFIPPTVYIIKQYRPTSYWNRQTNSWRPQNHRRQRRYQQYNPYFNGCINPRNLVNAELESTDNSYTKASSSYAPTAHDEISSVVSLQTSASFNCNGGGSINKILQYFPNCQNLYKNRTLHSNMRTYPLFETEVNDPLSLQIWQTLETKPHLLSLERTPLRKMCVLNGSSPSAYAQMAANRVIKHARDHKVLAAKKLWCLNCDRIPIQPVTSQCGHTRCTKCTMYNGDCPCGGIAPDKLSVNVVTQQLIEKIFNDCNASARDMRSALGRGSLDCGVFPAVRSSKVAATKTRNNLVAYSRMQRRPQSATFPMSAKKARFAVSARTPMTPQVRFKYARSLIENGQLKEAATHLARVAASPDHLSKIARVLLAQTIDALSEARDPRRLIRELNRLIRAQSASSWLRPSDLECPLCYNVYTKPVTTPCGHTYCRTCLERLLDYGKCCALCISKLDEFDLLSTADTIFISAALEAIDARCPPPPLEPDVIPILVCTVAFPSIPCPLFMFDPRYWIMVRRILDSGSRKFGMLAHEKYRNDADYYGTVLEVCDCVLLEDGSFILSTVGVSRFKVIEKDVWDGCDVARIEPLVDKVPSEELAIWKIRNMAWITSYKAQVWLNTVNEAVRESIEAAFGELPNHFNTDESWLQSPDGPAWLWWFIAILPLKPEIKVLILSTKCLLKRLMAVSRTLEVMEHMTKNNTTRWSCE</sequence>
<keyword evidence="2 4" id="KW-0863">Zinc-finger</keyword>
<feature type="domain" description="RING-type" evidence="6">
    <location>
        <begin position="490"/>
        <end position="527"/>
    </location>
</feature>
<evidence type="ECO:0000256" key="1">
    <source>
        <dbReference type="ARBA" id="ARBA00022723"/>
    </source>
</evidence>
<keyword evidence="1" id="KW-0479">Metal-binding</keyword>
<dbReference type="InterPro" id="IPR013083">
    <property type="entry name" value="Znf_RING/FYVE/PHD"/>
</dbReference>
<dbReference type="EMBL" id="CAVLGL010000082">
    <property type="protein sequence ID" value="CAK1588205.1"/>
    <property type="molecule type" value="Genomic_DNA"/>
</dbReference>
<dbReference type="GO" id="GO:0008270">
    <property type="term" value="F:zinc ion binding"/>
    <property type="evidence" value="ECO:0007669"/>
    <property type="project" value="UniProtKB-KW"/>
</dbReference>
<dbReference type="PROSITE" id="PS00518">
    <property type="entry name" value="ZF_RING_1"/>
    <property type="match status" value="1"/>
</dbReference>
<dbReference type="GO" id="GO:0061630">
    <property type="term" value="F:ubiquitin protein ligase activity"/>
    <property type="evidence" value="ECO:0007669"/>
    <property type="project" value="TreeGrafter"/>
</dbReference>
<dbReference type="Pfam" id="PF02190">
    <property type="entry name" value="LON_substr_bdg"/>
    <property type="match status" value="1"/>
</dbReference>
<proteinExistence type="predicted"/>
<dbReference type="InterPro" id="IPR015947">
    <property type="entry name" value="PUA-like_sf"/>
</dbReference>
<dbReference type="InterPro" id="IPR027370">
    <property type="entry name" value="Znf-RING_euk"/>
</dbReference>
<gene>
    <name evidence="8" type="ORF">PARMNEM_LOCUS8870</name>
</gene>
<dbReference type="SUPFAM" id="SSF88697">
    <property type="entry name" value="PUA domain-like"/>
    <property type="match status" value="1"/>
</dbReference>
<dbReference type="InterPro" id="IPR046336">
    <property type="entry name" value="Lon_prtase_N_sf"/>
</dbReference>
<keyword evidence="9" id="KW-1185">Reference proteome</keyword>
<evidence type="ECO:0000256" key="3">
    <source>
        <dbReference type="ARBA" id="ARBA00022833"/>
    </source>
</evidence>
<dbReference type="SMART" id="SM00464">
    <property type="entry name" value="LON"/>
    <property type="match status" value="1"/>
</dbReference>
<dbReference type="Pfam" id="PF13445">
    <property type="entry name" value="zf-RING_UBOX"/>
    <property type="match status" value="1"/>
</dbReference>
<feature type="region of interest" description="Disordered" evidence="5">
    <location>
        <begin position="1"/>
        <end position="23"/>
    </location>
</feature>
<keyword evidence="3" id="KW-0862">Zinc</keyword>
<evidence type="ECO:0000313" key="8">
    <source>
        <dbReference type="EMBL" id="CAK1588205.1"/>
    </source>
</evidence>
<dbReference type="InterPro" id="IPR001841">
    <property type="entry name" value="Znf_RING"/>
</dbReference>
<feature type="domain" description="Lon N-terminal" evidence="7">
    <location>
        <begin position="563"/>
        <end position="770"/>
    </location>
</feature>
<feature type="compositionally biased region" description="Low complexity" evidence="5">
    <location>
        <begin position="13"/>
        <end position="23"/>
    </location>
</feature>
<dbReference type="PANTHER" id="PTHR23327:SF42">
    <property type="entry name" value="LON PEPTIDASE N-TERMINAL DOMAIN AND RING FINGER PROTEIN C14F5.10C"/>
    <property type="match status" value="1"/>
</dbReference>
<dbReference type="SUPFAM" id="SSF57850">
    <property type="entry name" value="RING/U-box"/>
    <property type="match status" value="2"/>
</dbReference>
<evidence type="ECO:0000256" key="5">
    <source>
        <dbReference type="SAM" id="MobiDB-lite"/>
    </source>
</evidence>